<keyword evidence="2" id="KW-0503">Monooxygenase</keyword>
<evidence type="ECO:0000256" key="2">
    <source>
        <dbReference type="ARBA" id="ARBA00023033"/>
    </source>
</evidence>
<dbReference type="SUPFAM" id="SSF47240">
    <property type="entry name" value="Ferritin-like"/>
    <property type="match status" value="1"/>
</dbReference>
<dbReference type="Gene3D" id="1.10.620.20">
    <property type="entry name" value="Ribonucleotide Reductase, subunit A"/>
    <property type="match status" value="1"/>
</dbReference>
<accession>A0A382PLJ4</accession>
<sequence>GEAFVALNLVAKPAADETLRELGAAARHSDDHLLALLIDNQMRDGERSRRWSAALVEFSTPHSDNKAVIQGWIDKWVPLAAKAIETYCAALPDNAGIADAAIGRLQAFHRSLSTSA</sequence>
<dbReference type="InterPro" id="IPR012348">
    <property type="entry name" value="RNR-like"/>
</dbReference>
<protein>
    <submittedName>
        <fullName evidence="3">Uncharacterized protein</fullName>
    </submittedName>
</protein>
<gene>
    <name evidence="3" type="ORF">METZ01_LOCUS325716</name>
</gene>
<name>A0A382PLJ4_9ZZZZ</name>
<keyword evidence="1" id="KW-0560">Oxidoreductase</keyword>
<dbReference type="GO" id="GO:0004497">
    <property type="term" value="F:monooxygenase activity"/>
    <property type="evidence" value="ECO:0007669"/>
    <property type="project" value="UniProtKB-KW"/>
</dbReference>
<dbReference type="InterPro" id="IPR009078">
    <property type="entry name" value="Ferritin-like_SF"/>
</dbReference>
<dbReference type="EMBL" id="UINC01107469">
    <property type="protein sequence ID" value="SVC72862.1"/>
    <property type="molecule type" value="Genomic_DNA"/>
</dbReference>
<reference evidence="3" key="1">
    <citation type="submission" date="2018-05" db="EMBL/GenBank/DDBJ databases">
        <authorList>
            <person name="Lanie J.A."/>
            <person name="Ng W.-L."/>
            <person name="Kazmierczak K.M."/>
            <person name="Andrzejewski T.M."/>
            <person name="Davidsen T.M."/>
            <person name="Wayne K.J."/>
            <person name="Tettelin H."/>
            <person name="Glass J.I."/>
            <person name="Rusch D."/>
            <person name="Podicherti R."/>
            <person name="Tsui H.-C.T."/>
            <person name="Winkler M.E."/>
        </authorList>
    </citation>
    <scope>NUCLEOTIDE SEQUENCE</scope>
</reference>
<organism evidence="3">
    <name type="scientific">marine metagenome</name>
    <dbReference type="NCBI Taxonomy" id="408172"/>
    <lineage>
        <taxon>unclassified sequences</taxon>
        <taxon>metagenomes</taxon>
        <taxon>ecological metagenomes</taxon>
    </lineage>
</organism>
<proteinExistence type="predicted"/>
<evidence type="ECO:0000256" key="1">
    <source>
        <dbReference type="ARBA" id="ARBA00023002"/>
    </source>
</evidence>
<dbReference type="Pfam" id="PF02332">
    <property type="entry name" value="Phenol_Hydrox"/>
    <property type="match status" value="1"/>
</dbReference>
<feature type="non-terminal residue" evidence="3">
    <location>
        <position position="1"/>
    </location>
</feature>
<dbReference type="AlphaFoldDB" id="A0A382PLJ4"/>
<evidence type="ECO:0000313" key="3">
    <source>
        <dbReference type="EMBL" id="SVC72862.1"/>
    </source>
</evidence>
<dbReference type="InterPro" id="IPR003430">
    <property type="entry name" value="Phenol_Hydrox"/>
</dbReference>